<dbReference type="EMBL" id="SNVJ01000005">
    <property type="protein sequence ID" value="MXP63261.1"/>
    <property type="molecule type" value="Genomic_DNA"/>
</dbReference>
<dbReference type="AlphaFoldDB" id="A0A845B7W6"/>
<dbReference type="NCBIfam" id="TIGR00229">
    <property type="entry name" value="sensory_box"/>
    <property type="match status" value="3"/>
</dbReference>
<dbReference type="InterPro" id="IPR013767">
    <property type="entry name" value="PAS_fold"/>
</dbReference>
<dbReference type="PROSITE" id="PS50883">
    <property type="entry name" value="EAL"/>
    <property type="match status" value="1"/>
</dbReference>
<name>A0A845B7W6_9PROT</name>
<feature type="domain" description="PAC" evidence="3">
    <location>
        <begin position="159"/>
        <end position="211"/>
    </location>
</feature>
<protein>
    <submittedName>
        <fullName evidence="6">GGDEF and EAL domain-containing protein</fullName>
    </submittedName>
</protein>
<dbReference type="InterPro" id="IPR001633">
    <property type="entry name" value="EAL_dom"/>
</dbReference>
<dbReference type="SUPFAM" id="SSF55073">
    <property type="entry name" value="Nucleotide cyclase"/>
    <property type="match status" value="1"/>
</dbReference>
<dbReference type="NCBIfam" id="TIGR00254">
    <property type="entry name" value="GGDEF"/>
    <property type="match status" value="1"/>
</dbReference>
<dbReference type="Proteomes" id="UP000460715">
    <property type="component" value="Unassembled WGS sequence"/>
</dbReference>
<dbReference type="SUPFAM" id="SSF55785">
    <property type="entry name" value="PYP-like sensor domain (PAS domain)"/>
    <property type="match status" value="3"/>
</dbReference>
<dbReference type="Gene3D" id="3.30.70.270">
    <property type="match status" value="1"/>
</dbReference>
<reference evidence="6 7" key="1">
    <citation type="submission" date="2019-03" db="EMBL/GenBank/DDBJ databases">
        <title>Roseomonas sp. a novel Roseomonas species isolated from Sea whip Gorgonian.</title>
        <authorList>
            <person name="Li F."/>
            <person name="Pan X."/>
            <person name="Huang S."/>
            <person name="Li Z."/>
            <person name="Meng B."/>
        </authorList>
    </citation>
    <scope>NUCLEOTIDE SEQUENCE [LARGE SCALE GENOMIC DNA]</scope>
    <source>
        <strain evidence="6 7">M0104</strain>
    </source>
</reference>
<dbReference type="PROSITE" id="PS50112">
    <property type="entry name" value="PAS"/>
    <property type="match status" value="3"/>
</dbReference>
<dbReference type="InterPro" id="IPR000700">
    <property type="entry name" value="PAS-assoc_C"/>
</dbReference>
<dbReference type="InterPro" id="IPR013655">
    <property type="entry name" value="PAS_fold_3"/>
</dbReference>
<dbReference type="PANTHER" id="PTHR44757:SF4">
    <property type="entry name" value="DIGUANYLATE CYCLASE DGCE-RELATED"/>
    <property type="match status" value="1"/>
</dbReference>
<feature type="domain" description="PAC" evidence="3">
    <location>
        <begin position="417"/>
        <end position="469"/>
    </location>
</feature>
<proteinExistence type="predicted"/>
<evidence type="ECO:0000259" key="2">
    <source>
        <dbReference type="PROSITE" id="PS50112"/>
    </source>
</evidence>
<dbReference type="Pfam" id="PF00990">
    <property type="entry name" value="GGDEF"/>
    <property type="match status" value="1"/>
</dbReference>
<dbReference type="Pfam" id="PF00989">
    <property type="entry name" value="PAS"/>
    <property type="match status" value="2"/>
</dbReference>
<gene>
    <name evidence="6" type="ORF">E0493_07835</name>
</gene>
<accession>A0A845B7W6</accession>
<keyword evidence="7" id="KW-1185">Reference proteome</keyword>
<dbReference type="InterPro" id="IPR001610">
    <property type="entry name" value="PAC"/>
</dbReference>
<feature type="domain" description="EAL" evidence="4">
    <location>
        <begin position="644"/>
        <end position="897"/>
    </location>
</feature>
<evidence type="ECO:0000313" key="7">
    <source>
        <dbReference type="Proteomes" id="UP000460715"/>
    </source>
</evidence>
<dbReference type="InterPro" id="IPR035965">
    <property type="entry name" value="PAS-like_dom_sf"/>
</dbReference>
<dbReference type="SMART" id="SM00086">
    <property type="entry name" value="PAC"/>
    <property type="match status" value="3"/>
</dbReference>
<comment type="caution">
    <text evidence="6">The sequence shown here is derived from an EMBL/GenBank/DDBJ whole genome shotgun (WGS) entry which is preliminary data.</text>
</comment>
<dbReference type="Pfam" id="PF00563">
    <property type="entry name" value="EAL"/>
    <property type="match status" value="1"/>
</dbReference>
<dbReference type="SUPFAM" id="SSF141868">
    <property type="entry name" value="EAL domain-like"/>
    <property type="match status" value="1"/>
</dbReference>
<dbReference type="CDD" id="cd01949">
    <property type="entry name" value="GGDEF"/>
    <property type="match status" value="1"/>
</dbReference>
<feature type="domain" description="PAS" evidence="2">
    <location>
        <begin position="100"/>
        <end position="157"/>
    </location>
</feature>
<dbReference type="InterPro" id="IPR043128">
    <property type="entry name" value="Rev_trsase/Diguanyl_cyclase"/>
</dbReference>
<dbReference type="InterPro" id="IPR052155">
    <property type="entry name" value="Biofilm_reg_signaling"/>
</dbReference>
<organism evidence="6 7">
    <name type="scientific">Teichococcus coralli</name>
    <dbReference type="NCBI Taxonomy" id="2545983"/>
    <lineage>
        <taxon>Bacteria</taxon>
        <taxon>Pseudomonadati</taxon>
        <taxon>Pseudomonadota</taxon>
        <taxon>Alphaproteobacteria</taxon>
        <taxon>Acetobacterales</taxon>
        <taxon>Roseomonadaceae</taxon>
        <taxon>Roseomonas</taxon>
    </lineage>
</organism>
<feature type="region of interest" description="Disordered" evidence="1">
    <location>
        <begin position="1"/>
        <end position="21"/>
    </location>
</feature>
<dbReference type="InterPro" id="IPR000160">
    <property type="entry name" value="GGDEF_dom"/>
</dbReference>
<dbReference type="CDD" id="cd00130">
    <property type="entry name" value="PAS"/>
    <property type="match status" value="3"/>
</dbReference>
<dbReference type="Pfam" id="PF08447">
    <property type="entry name" value="PAS_3"/>
    <property type="match status" value="1"/>
</dbReference>
<dbReference type="GO" id="GO:0006355">
    <property type="term" value="P:regulation of DNA-templated transcription"/>
    <property type="evidence" value="ECO:0007669"/>
    <property type="project" value="InterPro"/>
</dbReference>
<feature type="domain" description="PAS" evidence="2">
    <location>
        <begin position="212"/>
        <end position="282"/>
    </location>
</feature>
<dbReference type="SMART" id="SM00091">
    <property type="entry name" value="PAS"/>
    <property type="match status" value="3"/>
</dbReference>
<dbReference type="CDD" id="cd01948">
    <property type="entry name" value="EAL"/>
    <property type="match status" value="1"/>
</dbReference>
<dbReference type="FunFam" id="3.30.70.270:FF:000001">
    <property type="entry name" value="Diguanylate cyclase domain protein"/>
    <property type="match status" value="1"/>
</dbReference>
<evidence type="ECO:0000259" key="4">
    <source>
        <dbReference type="PROSITE" id="PS50883"/>
    </source>
</evidence>
<dbReference type="PROSITE" id="PS50887">
    <property type="entry name" value="GGDEF"/>
    <property type="match status" value="1"/>
</dbReference>
<feature type="domain" description="PAC" evidence="3">
    <location>
        <begin position="286"/>
        <end position="338"/>
    </location>
</feature>
<evidence type="ECO:0000313" key="6">
    <source>
        <dbReference type="EMBL" id="MXP63261.1"/>
    </source>
</evidence>
<dbReference type="InterPro" id="IPR029787">
    <property type="entry name" value="Nucleotide_cyclase"/>
</dbReference>
<dbReference type="SMART" id="SM00267">
    <property type="entry name" value="GGDEF"/>
    <property type="match status" value="1"/>
</dbReference>
<dbReference type="PANTHER" id="PTHR44757">
    <property type="entry name" value="DIGUANYLATE CYCLASE DGCP"/>
    <property type="match status" value="1"/>
</dbReference>
<evidence type="ECO:0000259" key="5">
    <source>
        <dbReference type="PROSITE" id="PS50887"/>
    </source>
</evidence>
<dbReference type="PROSITE" id="PS50113">
    <property type="entry name" value="PAC"/>
    <property type="match status" value="3"/>
</dbReference>
<dbReference type="Gene3D" id="3.20.20.450">
    <property type="entry name" value="EAL domain"/>
    <property type="match status" value="1"/>
</dbReference>
<dbReference type="InterPro" id="IPR035919">
    <property type="entry name" value="EAL_sf"/>
</dbReference>
<feature type="domain" description="PAS" evidence="2">
    <location>
        <begin position="339"/>
        <end position="412"/>
    </location>
</feature>
<feature type="domain" description="GGDEF" evidence="5">
    <location>
        <begin position="501"/>
        <end position="633"/>
    </location>
</feature>
<dbReference type="Gene3D" id="3.30.450.20">
    <property type="entry name" value="PAS domain"/>
    <property type="match status" value="3"/>
</dbReference>
<evidence type="ECO:0000256" key="1">
    <source>
        <dbReference type="SAM" id="MobiDB-lite"/>
    </source>
</evidence>
<dbReference type="SMART" id="SM00052">
    <property type="entry name" value="EAL"/>
    <property type="match status" value="1"/>
</dbReference>
<sequence length="901" mass="98340">MRRRGQAGNPGTGGDAPELNARSHCLAQPSPFWNFALGQKVRPHAGEGRCAASRWQAPGRAGGRVPARDGGHVMASMDVATGVQQGGAGQPRDGAGDLAVFMLDPGGRVASWNAGAARLKGYGAAEIIGKPFAIFFGQEEVRQGKPEALLARALRDGHAEAEGRCLRRDGRSFRAHVTLSLIRDAEGRHVGFVEATRDLAPLREREEALRASEEQFRKTMLHSPIGMALVGLDGTFLRVNRACCALLGYGEAELLRLSFQEITHSSDLAGDLRQLEALLQGRTDSYQVEKRYRRRDGELIWGLLSVSLLRDAAGQPMHFISQIQDISRLKRSETALHEERDRLHVTLCAITDGVISTDAEGRICFMNPAAEAATGWMLEEARHRPIEAVFEIADTEAGEALLNPVRVTLATRRPFDLKRQAVLIDRQGERIEVRDSSAPIRAKDGGILGAVLVFQDVRAVRSIEKELEFSTLHDALTGLPNRRKFEAALASAVDSAHMGGGEHTLCFLDLDRFKIVNDSAGHAAGDALLRAVAQTLSRMVRPTDMVARLGDDEFAILLFGCPVTKVRRVLAPVIEAIAAMTFTWEERDYHITTSIGVASIGAVATSASVMKHADVACYAAKLAGRNRISVYDMEDEAGGAHHREIIMATEIRTALREERFRLHAQRIAAIGVERGRHYELLLRMVGKDGALVSPGLFIPVAERYDLMAELDRWVLREVLQRRAPQLAAVPGLSLAVNISAHSLNDPQFLPFFLQLLQDSPLRPQALTLEITETALVSNLTSAGAMLDSIRQLGCRVALDDFGAGLSSFGYLRAFKVDVIKIDGSFIRNLPESVIDLTIVRSIHRIAHEIGAETVAEFVENGLILERLREIGVDYAQGHAIAVPVDLDELIAELRALGGILA</sequence>
<evidence type="ECO:0000259" key="3">
    <source>
        <dbReference type="PROSITE" id="PS50113"/>
    </source>
</evidence>
<dbReference type="GO" id="GO:0003824">
    <property type="term" value="F:catalytic activity"/>
    <property type="evidence" value="ECO:0007669"/>
    <property type="project" value="UniProtKB-ARBA"/>
</dbReference>
<dbReference type="InterPro" id="IPR000014">
    <property type="entry name" value="PAS"/>
</dbReference>